<evidence type="ECO:0000256" key="5">
    <source>
        <dbReference type="RuleBase" id="RU367026"/>
    </source>
</evidence>
<keyword evidence="2 5" id="KW-0812">Transmembrane</keyword>
<evidence type="ECO:0000256" key="1">
    <source>
        <dbReference type="ARBA" id="ARBA00004141"/>
    </source>
</evidence>
<accession>A0A1D2N0I5</accession>
<keyword evidence="5" id="KW-0931">ER-Golgi transport</keyword>
<dbReference type="STRING" id="48709.A0A1D2N0I5"/>
<name>A0A1D2N0I5_ORCCI</name>
<protein>
    <recommendedName>
        <fullName evidence="5">Endoplasmic reticulum transmembrane protein</fullName>
    </recommendedName>
</protein>
<dbReference type="InterPro" id="IPR040463">
    <property type="entry name" value="BAP29/BAP31_N"/>
</dbReference>
<dbReference type="EMBL" id="LJIJ01000322">
    <property type="protein sequence ID" value="ODM98789.1"/>
    <property type="molecule type" value="Genomic_DNA"/>
</dbReference>
<feature type="compositionally biased region" description="Polar residues" evidence="6">
    <location>
        <begin position="233"/>
        <end position="244"/>
    </location>
</feature>
<reference evidence="8 9" key="1">
    <citation type="journal article" date="2016" name="Genome Biol. Evol.">
        <title>Gene Family Evolution Reflects Adaptation to Soil Environmental Stressors in the Genome of the Collembolan Orchesella cincta.</title>
        <authorList>
            <person name="Faddeeva-Vakhrusheva A."/>
            <person name="Derks M.F."/>
            <person name="Anvar S.Y."/>
            <person name="Agamennone V."/>
            <person name="Suring W."/>
            <person name="Smit S."/>
            <person name="van Straalen N.M."/>
            <person name="Roelofs D."/>
        </authorList>
    </citation>
    <scope>NUCLEOTIDE SEQUENCE [LARGE SCALE GENOMIC DNA]</scope>
    <source>
        <tissue evidence="8">Mixed pool</tissue>
    </source>
</reference>
<evidence type="ECO:0000256" key="4">
    <source>
        <dbReference type="ARBA" id="ARBA00023136"/>
    </source>
</evidence>
<dbReference type="AlphaFoldDB" id="A0A1D2N0I5"/>
<feature type="transmembrane region" description="Helical" evidence="5">
    <location>
        <begin position="101"/>
        <end position="121"/>
    </location>
</feature>
<dbReference type="PANTHER" id="PTHR12701">
    <property type="entry name" value="BCR-ASSOCIATED PROTEIN, BAP"/>
    <property type="match status" value="1"/>
</dbReference>
<evidence type="ECO:0000256" key="3">
    <source>
        <dbReference type="ARBA" id="ARBA00022989"/>
    </source>
</evidence>
<comment type="caution">
    <text evidence="8">The sequence shown here is derived from an EMBL/GenBank/DDBJ whole genome shotgun (WGS) entry which is preliminary data.</text>
</comment>
<dbReference type="Proteomes" id="UP000094527">
    <property type="component" value="Unassembled WGS sequence"/>
</dbReference>
<feature type="domain" description="BAP29/BAP31 transmembrane" evidence="7">
    <location>
        <begin position="5"/>
        <end position="125"/>
    </location>
</feature>
<evidence type="ECO:0000256" key="2">
    <source>
        <dbReference type="ARBA" id="ARBA00022692"/>
    </source>
</evidence>
<keyword evidence="5" id="KW-0813">Transport</keyword>
<dbReference type="OrthoDB" id="435607at2759"/>
<evidence type="ECO:0000256" key="6">
    <source>
        <dbReference type="SAM" id="MobiDB-lite"/>
    </source>
</evidence>
<evidence type="ECO:0000313" key="8">
    <source>
        <dbReference type="EMBL" id="ODM98789.1"/>
    </source>
</evidence>
<feature type="region of interest" description="Disordered" evidence="6">
    <location>
        <begin position="224"/>
        <end position="254"/>
    </location>
</feature>
<dbReference type="GO" id="GO:0006888">
    <property type="term" value="P:endoplasmic reticulum to Golgi vesicle-mediated transport"/>
    <property type="evidence" value="ECO:0007669"/>
    <property type="project" value="UniProtKB-UniRule"/>
</dbReference>
<keyword evidence="5" id="KW-0256">Endoplasmic reticulum</keyword>
<dbReference type="GO" id="GO:0070973">
    <property type="term" value="P:protein localization to endoplasmic reticulum exit site"/>
    <property type="evidence" value="ECO:0007669"/>
    <property type="project" value="UniProtKB-UniRule"/>
</dbReference>
<organism evidence="8 9">
    <name type="scientific">Orchesella cincta</name>
    <name type="common">Springtail</name>
    <name type="synonym">Podura cincta</name>
    <dbReference type="NCBI Taxonomy" id="48709"/>
    <lineage>
        <taxon>Eukaryota</taxon>
        <taxon>Metazoa</taxon>
        <taxon>Ecdysozoa</taxon>
        <taxon>Arthropoda</taxon>
        <taxon>Hexapoda</taxon>
        <taxon>Collembola</taxon>
        <taxon>Entomobryomorpha</taxon>
        <taxon>Entomobryoidea</taxon>
        <taxon>Orchesellidae</taxon>
        <taxon>Orchesellinae</taxon>
        <taxon>Orchesella</taxon>
    </lineage>
</organism>
<keyword evidence="9" id="KW-1185">Reference proteome</keyword>
<keyword evidence="8" id="KW-0675">Receptor</keyword>
<proteinExistence type="inferred from homology"/>
<keyword evidence="5" id="KW-0653">Protein transport</keyword>
<feature type="transmembrane region" description="Helical" evidence="5">
    <location>
        <begin position="48"/>
        <end position="64"/>
    </location>
</feature>
<dbReference type="Pfam" id="PF05529">
    <property type="entry name" value="Bap31"/>
    <property type="match status" value="1"/>
</dbReference>
<comment type="similarity">
    <text evidence="5">Belongs to the BCAP29/BCAP31 family.</text>
</comment>
<gene>
    <name evidence="8" type="ORF">Ocin01_07905</name>
</gene>
<feature type="transmembrane region" description="Helical" evidence="5">
    <location>
        <begin position="6"/>
        <end position="27"/>
    </location>
</feature>
<dbReference type="InterPro" id="IPR008417">
    <property type="entry name" value="BAP29/BAP31"/>
</dbReference>
<evidence type="ECO:0000313" key="9">
    <source>
        <dbReference type="Proteomes" id="UP000094527"/>
    </source>
</evidence>
<evidence type="ECO:0000259" key="7">
    <source>
        <dbReference type="Pfam" id="PF05529"/>
    </source>
</evidence>
<comment type="subcellular location">
    <subcellularLocation>
        <location evidence="5">Endoplasmic reticulum membrane</location>
        <topology evidence="5">Multi-pass membrane protein</topology>
    </subcellularLocation>
    <subcellularLocation>
        <location evidence="1">Membrane</location>
        <topology evidence="1">Multi-pass membrane protein</topology>
    </subcellularLocation>
</comment>
<dbReference type="GO" id="GO:0005789">
    <property type="term" value="C:endoplasmic reticulum membrane"/>
    <property type="evidence" value="ECO:0007669"/>
    <property type="project" value="UniProtKB-SubCell"/>
</dbReference>
<dbReference type="GO" id="GO:0006886">
    <property type="term" value="P:intracellular protein transport"/>
    <property type="evidence" value="ECO:0007669"/>
    <property type="project" value="UniProtKB-UniRule"/>
</dbReference>
<keyword evidence="4 5" id="KW-0472">Membrane</keyword>
<keyword evidence="3 5" id="KW-1133">Transmembrane helix</keyword>
<comment type="function">
    <text evidence="5">May play a role in anterograde transport of membrane proteins from the endoplasmic reticulum to the Golgi.</text>
</comment>
<dbReference type="PANTHER" id="PTHR12701:SF20">
    <property type="entry name" value="ENDOPLASMIC RETICULUM TRANSMEMBRANE PROTEIN"/>
    <property type="match status" value="1"/>
</dbReference>
<sequence>MGYWWYGTSWFVHFQVIVVLLILSPFARPKFWANILGCRIIGFINDKLWNIYLMIGTPSLLVFLDSIRELHKHSTIDYDLYGDPITRKDARIAMLQAQRNYYISGAAVILCMIVPRLLSILRENGDLSIRSDATKSAFKSFKRLINVIDLESEIERAEVQHGIQSGGTRNQTSISRALISAMQKELERLAKEGVNLNSPVDYRRQLQLEQAELEQLFREYEQHRHGELGRSRPQPQSESWNSPRARTDYNNNNINNNRAFQFAQRQPQPRFGLF</sequence>